<dbReference type="Gene3D" id="3.40.50.920">
    <property type="match status" value="1"/>
</dbReference>
<organism evidence="4">
    <name type="scientific">Desulfomonile tiedjei</name>
    <dbReference type="NCBI Taxonomy" id="2358"/>
    <lineage>
        <taxon>Bacteria</taxon>
        <taxon>Pseudomonadati</taxon>
        <taxon>Thermodesulfobacteriota</taxon>
        <taxon>Desulfomonilia</taxon>
        <taxon>Desulfomonilales</taxon>
        <taxon>Desulfomonilaceae</taxon>
        <taxon>Desulfomonile</taxon>
    </lineage>
</organism>
<sequence>MKKNTEKKVLMRGTHVLGEAAIRAGCRAYFGYPITPQNELPEYMASAFAKLPGAVFVQAESELAAINMVIGASVAGARVMTSSSSPGISLKQEGISYLAGMELPAVIVNMMRGGPGLGNIAPAQGDYFQATKGGGHGDYRIIVLAPAYGQEIADMTRKAFDLADTYRTPVMILGDGMMGQMMEPVSFPDPIDPAQLPKKDWILDGAKGRPSKIIRSLWLDPPLEEELNWRLARKYDIISDAIPDQEMYLADDAEMIVAAYGTAARIAKGGVARVRSLGLKVGLFRPKTLWPFPSKSLAALSRKVKRILVFEMSTGQMVEDVQLAAQGRCDVVFYGRPGGVVSTPEELARVITTNYHKIASAA</sequence>
<dbReference type="InterPro" id="IPR009014">
    <property type="entry name" value="Transketo_C/PFOR_II"/>
</dbReference>
<dbReference type="SUPFAM" id="SSF52518">
    <property type="entry name" value="Thiamin diphosphate-binding fold (THDP-binding)"/>
    <property type="match status" value="1"/>
</dbReference>
<evidence type="ECO:0000256" key="1">
    <source>
        <dbReference type="ARBA" id="ARBA00023002"/>
    </source>
</evidence>
<dbReference type="InterPro" id="IPR002880">
    <property type="entry name" value="Pyrv_Fd/Flavodoxin_OxRdtase_N"/>
</dbReference>
<evidence type="ECO:0000313" key="4">
    <source>
        <dbReference type="EMBL" id="HGH61496.1"/>
    </source>
</evidence>
<dbReference type="InterPro" id="IPR029061">
    <property type="entry name" value="THDP-binding"/>
</dbReference>
<dbReference type="InterPro" id="IPR052368">
    <property type="entry name" value="2-oxoacid_oxidoreductase"/>
</dbReference>
<dbReference type="Gene3D" id="3.40.50.970">
    <property type="match status" value="1"/>
</dbReference>
<proteinExistence type="predicted"/>
<dbReference type="Pfam" id="PF01855">
    <property type="entry name" value="POR_N"/>
    <property type="match status" value="1"/>
</dbReference>
<protein>
    <submittedName>
        <fullName evidence="4">3-methyl-2-oxobutanoate dehydrogenase subunit VorB</fullName>
    </submittedName>
</protein>
<feature type="domain" description="Pyruvate flavodoxin/ferredoxin oxidoreductase pyrimidine binding" evidence="2">
    <location>
        <begin position="19"/>
        <end position="198"/>
    </location>
</feature>
<dbReference type="PANTHER" id="PTHR43088">
    <property type="entry name" value="SUBUNIT OF PYRUVATE:FLAVODOXIN OXIDOREDUCTASE-RELATED"/>
    <property type="match status" value="1"/>
</dbReference>
<feature type="domain" description="Pyruvate:ferredoxin oxidoreductase core" evidence="3">
    <location>
        <begin position="253"/>
        <end position="346"/>
    </location>
</feature>
<accession>A0A7C4EXG8</accession>
<gene>
    <name evidence="4" type="primary">vorB</name>
    <name evidence="4" type="ORF">ENV54_09385</name>
</gene>
<dbReference type="EMBL" id="DTGT01000297">
    <property type="protein sequence ID" value="HGH61496.1"/>
    <property type="molecule type" value="Genomic_DNA"/>
</dbReference>
<dbReference type="AlphaFoldDB" id="A0A7C4EXG8"/>
<dbReference type="SUPFAM" id="SSF52922">
    <property type="entry name" value="TK C-terminal domain-like"/>
    <property type="match status" value="1"/>
</dbReference>
<name>A0A7C4EXG8_9BACT</name>
<evidence type="ECO:0000259" key="3">
    <source>
        <dbReference type="Pfam" id="PF17147"/>
    </source>
</evidence>
<dbReference type="Pfam" id="PF17147">
    <property type="entry name" value="PFOR_II"/>
    <property type="match status" value="1"/>
</dbReference>
<keyword evidence="1" id="KW-0560">Oxidoreductase</keyword>
<dbReference type="PANTHER" id="PTHR43088:SF1">
    <property type="entry name" value="SUBUNIT OF PYRUVATE:FLAVODOXIN OXIDOREDUCTASE"/>
    <property type="match status" value="1"/>
</dbReference>
<comment type="caution">
    <text evidence="4">The sequence shown here is derived from an EMBL/GenBank/DDBJ whole genome shotgun (WGS) entry which is preliminary data.</text>
</comment>
<reference evidence="4" key="1">
    <citation type="journal article" date="2020" name="mSystems">
        <title>Genome- and Community-Level Interaction Insights into Carbon Utilization and Element Cycling Functions of Hydrothermarchaeota in Hydrothermal Sediment.</title>
        <authorList>
            <person name="Zhou Z."/>
            <person name="Liu Y."/>
            <person name="Xu W."/>
            <person name="Pan J."/>
            <person name="Luo Z.H."/>
            <person name="Li M."/>
        </authorList>
    </citation>
    <scope>NUCLEOTIDE SEQUENCE [LARGE SCALE GENOMIC DNA]</scope>
    <source>
        <strain evidence="4">SpSt-769</strain>
    </source>
</reference>
<dbReference type="CDD" id="cd07034">
    <property type="entry name" value="TPP_PYR_PFOR_IOR-alpha_like"/>
    <property type="match status" value="1"/>
</dbReference>
<dbReference type="InterPro" id="IPR033412">
    <property type="entry name" value="PFOR_II"/>
</dbReference>
<dbReference type="NCBIfam" id="NF005507">
    <property type="entry name" value="PRK07119.1"/>
    <property type="match status" value="1"/>
</dbReference>
<dbReference type="GO" id="GO:0016491">
    <property type="term" value="F:oxidoreductase activity"/>
    <property type="evidence" value="ECO:0007669"/>
    <property type="project" value="UniProtKB-KW"/>
</dbReference>
<evidence type="ECO:0000259" key="2">
    <source>
        <dbReference type="Pfam" id="PF01855"/>
    </source>
</evidence>